<proteinExistence type="inferred from homology"/>
<comment type="similarity">
    <text evidence="2">Belongs to the class-I pyridine nucleotide-disulfide oxidoreductase family.</text>
</comment>
<dbReference type="PRINTS" id="PR00368">
    <property type="entry name" value="FADPNR"/>
</dbReference>
<comment type="caution">
    <text evidence="9">The sequence shown here is derived from an EMBL/GenBank/DDBJ whole genome shotgun (WGS) entry which is preliminary data.</text>
</comment>
<evidence type="ECO:0000256" key="3">
    <source>
        <dbReference type="ARBA" id="ARBA00022630"/>
    </source>
</evidence>
<accession>A0A1R1XMN8</accession>
<dbReference type="Gene3D" id="3.30.390.30">
    <property type="match status" value="1"/>
</dbReference>
<name>A0A1R1XMN8_9FUNG</name>
<gene>
    <name evidence="9" type="ORF">AYI69_g8045</name>
</gene>
<dbReference type="GO" id="GO:0050660">
    <property type="term" value="F:flavin adenine dinucleotide binding"/>
    <property type="evidence" value="ECO:0007669"/>
    <property type="project" value="TreeGrafter"/>
</dbReference>
<protein>
    <submittedName>
        <fullName evidence="9">Dihydrolipoyl dehydrogenase, mitochondrial</fullName>
    </submittedName>
</protein>
<feature type="domain" description="FAD/NAD(P)-binding" evidence="8">
    <location>
        <begin position="3"/>
        <end position="96"/>
    </location>
</feature>
<organism evidence="9 10">
    <name type="scientific">Smittium culicis</name>
    <dbReference type="NCBI Taxonomy" id="133412"/>
    <lineage>
        <taxon>Eukaryota</taxon>
        <taxon>Fungi</taxon>
        <taxon>Fungi incertae sedis</taxon>
        <taxon>Zoopagomycota</taxon>
        <taxon>Kickxellomycotina</taxon>
        <taxon>Harpellomycetes</taxon>
        <taxon>Harpellales</taxon>
        <taxon>Legeriomycetaceae</taxon>
        <taxon>Smittium</taxon>
    </lineage>
</organism>
<dbReference type="InterPro" id="IPR016156">
    <property type="entry name" value="FAD/NAD-linked_Rdtase_dimer_sf"/>
</dbReference>
<dbReference type="InterPro" id="IPR036188">
    <property type="entry name" value="FAD/NAD-bd_sf"/>
</dbReference>
<evidence type="ECO:0000313" key="10">
    <source>
        <dbReference type="Proteomes" id="UP000187429"/>
    </source>
</evidence>
<dbReference type="Proteomes" id="UP000187429">
    <property type="component" value="Unassembled WGS sequence"/>
</dbReference>
<comment type="cofactor">
    <cofactor evidence="1">
        <name>FAD</name>
        <dbReference type="ChEBI" id="CHEBI:57692"/>
    </cofactor>
</comment>
<dbReference type="InterPro" id="IPR004099">
    <property type="entry name" value="Pyr_nucl-diS_OxRdtase_dimer"/>
</dbReference>
<feature type="domain" description="Pyridine nucleotide-disulphide oxidoreductase dimerisation" evidence="7">
    <location>
        <begin position="115"/>
        <end position="223"/>
    </location>
</feature>
<dbReference type="Gene3D" id="3.50.50.60">
    <property type="entry name" value="FAD/NAD(P)-binding domain"/>
    <property type="match status" value="1"/>
</dbReference>
<sequence>MSTKVLSCKKDGDKVVLEVESVKTGKKEIIESEVVLVSIGRRPYTDGLGLENVGVQVDKRGQVIQTQNYQTSVPNIRVIGDVTTGPMLAHKAEDEGIAAAEFITNGYGHVNYNVIPSVIYTHPEVAWVGQTEQALKEQKVNFKVGSFPFSANSRAKTVNDSDGLVKVISDAETDRLLGVHIIGSNAGEMIAEAALAMEYGGSAEDIGRTCHAHPTLSEALKEASMAAYSKAIHS</sequence>
<dbReference type="GO" id="GO:0004148">
    <property type="term" value="F:dihydrolipoyl dehydrogenase (NADH) activity"/>
    <property type="evidence" value="ECO:0007669"/>
    <property type="project" value="TreeGrafter"/>
</dbReference>
<dbReference type="PANTHER" id="PTHR22912">
    <property type="entry name" value="DISULFIDE OXIDOREDUCTASE"/>
    <property type="match status" value="1"/>
</dbReference>
<evidence type="ECO:0000256" key="6">
    <source>
        <dbReference type="ARBA" id="ARBA00023027"/>
    </source>
</evidence>
<evidence type="ECO:0000256" key="4">
    <source>
        <dbReference type="ARBA" id="ARBA00022827"/>
    </source>
</evidence>
<keyword evidence="6" id="KW-0520">NAD</keyword>
<dbReference type="SUPFAM" id="SSF51905">
    <property type="entry name" value="FAD/NAD(P)-binding domain"/>
    <property type="match status" value="1"/>
</dbReference>
<dbReference type="PANTHER" id="PTHR22912:SF151">
    <property type="entry name" value="DIHYDROLIPOYL DEHYDROGENASE, MITOCHONDRIAL"/>
    <property type="match status" value="1"/>
</dbReference>
<dbReference type="GO" id="GO:0045252">
    <property type="term" value="C:oxoglutarate dehydrogenase complex"/>
    <property type="evidence" value="ECO:0007669"/>
    <property type="project" value="TreeGrafter"/>
</dbReference>
<dbReference type="SUPFAM" id="SSF55424">
    <property type="entry name" value="FAD/NAD-linked reductases, dimerisation (C-terminal) domain"/>
    <property type="match status" value="1"/>
</dbReference>
<dbReference type="FunFam" id="3.30.390.30:FF:000001">
    <property type="entry name" value="Dihydrolipoyl dehydrogenase"/>
    <property type="match status" value="1"/>
</dbReference>
<dbReference type="InterPro" id="IPR023753">
    <property type="entry name" value="FAD/NAD-binding_dom"/>
</dbReference>
<evidence type="ECO:0000256" key="2">
    <source>
        <dbReference type="ARBA" id="ARBA00007532"/>
    </source>
</evidence>
<evidence type="ECO:0000256" key="1">
    <source>
        <dbReference type="ARBA" id="ARBA00001974"/>
    </source>
</evidence>
<reference evidence="10" key="1">
    <citation type="submission" date="2017-01" db="EMBL/GenBank/DDBJ databases">
        <authorList>
            <person name="Wang Y."/>
            <person name="White M."/>
            <person name="Kvist S."/>
            <person name="Moncalvo J.-M."/>
        </authorList>
    </citation>
    <scope>NUCLEOTIDE SEQUENCE [LARGE SCALE GENOMIC DNA]</scope>
    <source>
        <strain evidence="10">ID-206-W2</strain>
    </source>
</reference>
<dbReference type="Pfam" id="PF07992">
    <property type="entry name" value="Pyr_redox_2"/>
    <property type="match status" value="1"/>
</dbReference>
<dbReference type="GO" id="GO:0006103">
    <property type="term" value="P:2-oxoglutarate metabolic process"/>
    <property type="evidence" value="ECO:0007669"/>
    <property type="project" value="TreeGrafter"/>
</dbReference>
<dbReference type="GO" id="GO:0005739">
    <property type="term" value="C:mitochondrion"/>
    <property type="evidence" value="ECO:0007669"/>
    <property type="project" value="TreeGrafter"/>
</dbReference>
<dbReference type="EMBL" id="LSSM01004085">
    <property type="protein sequence ID" value="OMJ15879.1"/>
    <property type="molecule type" value="Genomic_DNA"/>
</dbReference>
<dbReference type="AlphaFoldDB" id="A0A1R1XMN8"/>
<dbReference type="Pfam" id="PF02852">
    <property type="entry name" value="Pyr_redox_dim"/>
    <property type="match status" value="1"/>
</dbReference>
<evidence type="ECO:0000259" key="7">
    <source>
        <dbReference type="Pfam" id="PF02852"/>
    </source>
</evidence>
<dbReference type="PRINTS" id="PR00411">
    <property type="entry name" value="PNDRDTASEI"/>
</dbReference>
<evidence type="ECO:0000313" key="9">
    <source>
        <dbReference type="EMBL" id="OMJ15879.1"/>
    </source>
</evidence>
<evidence type="ECO:0000259" key="8">
    <source>
        <dbReference type="Pfam" id="PF07992"/>
    </source>
</evidence>
<evidence type="ECO:0000256" key="5">
    <source>
        <dbReference type="ARBA" id="ARBA00023002"/>
    </source>
</evidence>
<keyword evidence="5" id="KW-0560">Oxidoreductase</keyword>
<keyword evidence="10" id="KW-1185">Reference proteome</keyword>
<dbReference type="OrthoDB" id="361797at2759"/>
<keyword evidence="3" id="KW-0285">Flavoprotein</keyword>
<dbReference type="InterPro" id="IPR050151">
    <property type="entry name" value="Class-I_Pyr_Nuc-Dis_Oxidored"/>
</dbReference>
<keyword evidence="4" id="KW-0274">FAD</keyword>